<gene>
    <name evidence="3" type="ORF">J8273_1020</name>
</gene>
<protein>
    <recommendedName>
        <fullName evidence="5">Transmembrane protein</fullName>
    </recommendedName>
</protein>
<feature type="compositionally biased region" description="Acidic residues" evidence="1">
    <location>
        <begin position="198"/>
        <end position="207"/>
    </location>
</feature>
<keyword evidence="2" id="KW-0472">Membrane</keyword>
<comment type="caution">
    <text evidence="3">The sequence shown here is derived from an EMBL/GenBank/DDBJ whole genome shotgun (WGS) entry which is preliminary data.</text>
</comment>
<accession>A0A8J6BC17</accession>
<reference evidence="3" key="1">
    <citation type="submission" date="2021-05" db="EMBL/GenBank/DDBJ databases">
        <title>A free-living protist that lacks canonical eukaryotic 1 DNA replication and segregation systems.</title>
        <authorList>
            <person name="Salas-Leiva D.E."/>
            <person name="Tromer E.C."/>
            <person name="Curtis B.A."/>
            <person name="Jerlstrom-Hultqvist J."/>
            <person name="Kolisko M."/>
            <person name="Yi Z."/>
            <person name="Salas-Leiva J.S."/>
            <person name="Gallot-Lavallee L."/>
            <person name="Kops G.J.P.L."/>
            <person name="Archibald J.M."/>
            <person name="Simpson A.G.B."/>
            <person name="Roger A.J."/>
        </authorList>
    </citation>
    <scope>NUCLEOTIDE SEQUENCE</scope>
    <source>
        <strain evidence="3">BICM</strain>
    </source>
</reference>
<feature type="compositionally biased region" description="Low complexity" evidence="1">
    <location>
        <begin position="315"/>
        <end position="326"/>
    </location>
</feature>
<feature type="compositionally biased region" description="Acidic residues" evidence="1">
    <location>
        <begin position="295"/>
        <end position="314"/>
    </location>
</feature>
<keyword evidence="4" id="KW-1185">Reference proteome</keyword>
<evidence type="ECO:0008006" key="5">
    <source>
        <dbReference type="Google" id="ProtNLM"/>
    </source>
</evidence>
<feature type="compositionally biased region" description="Acidic residues" evidence="1">
    <location>
        <begin position="257"/>
        <end position="266"/>
    </location>
</feature>
<feature type="compositionally biased region" description="Basic and acidic residues" evidence="1">
    <location>
        <begin position="280"/>
        <end position="294"/>
    </location>
</feature>
<keyword evidence="2" id="KW-1133">Transmembrane helix</keyword>
<dbReference type="EMBL" id="JAHDYR010000003">
    <property type="protein sequence ID" value="KAG9397112.1"/>
    <property type="molecule type" value="Genomic_DNA"/>
</dbReference>
<feature type="compositionally biased region" description="Basic and acidic residues" evidence="1">
    <location>
        <begin position="208"/>
        <end position="256"/>
    </location>
</feature>
<evidence type="ECO:0000256" key="1">
    <source>
        <dbReference type="SAM" id="MobiDB-lite"/>
    </source>
</evidence>
<name>A0A8J6BC17_9EUKA</name>
<sequence>MMEADSSPSVDNNVSTFSVSPASVRSSPVAHYAKEERKPAIPPRLLYVILLGAFLFAVPLTISFVFASDIFEDLDREEAKFQHQHVTEAFDLEQDLRAHITEALAMSASTELVSYVRGELAEFQTPESLRRILKLIYSSVEDMRAADTPSSMTQGESRLPPVDLERDPEGVHRTRDYEPVDVPEDEVFTEAEGSLLDDMTDGPDWDEGDHGRQGHIDEGVGQGSRERGQDMDEEREEARDETRDQDRDMDRERVPEPEEEHEEEREEERWHEHEDEDEHEHDHDCEEEHEKDHDQDDLEPEESPETPAAEEPEEYQPWAEALNSVL</sequence>
<feature type="compositionally biased region" description="Polar residues" evidence="1">
    <location>
        <begin position="1"/>
        <end position="17"/>
    </location>
</feature>
<feature type="region of interest" description="Disordered" evidence="1">
    <location>
        <begin position="144"/>
        <end position="326"/>
    </location>
</feature>
<proteinExistence type="predicted"/>
<feature type="region of interest" description="Disordered" evidence="1">
    <location>
        <begin position="1"/>
        <end position="20"/>
    </location>
</feature>
<evidence type="ECO:0000313" key="3">
    <source>
        <dbReference type="EMBL" id="KAG9397112.1"/>
    </source>
</evidence>
<dbReference type="AlphaFoldDB" id="A0A8J6BC17"/>
<evidence type="ECO:0000313" key="4">
    <source>
        <dbReference type="Proteomes" id="UP000717585"/>
    </source>
</evidence>
<evidence type="ECO:0000256" key="2">
    <source>
        <dbReference type="SAM" id="Phobius"/>
    </source>
</evidence>
<organism evidence="3 4">
    <name type="scientific">Carpediemonas membranifera</name>
    <dbReference type="NCBI Taxonomy" id="201153"/>
    <lineage>
        <taxon>Eukaryota</taxon>
        <taxon>Metamonada</taxon>
        <taxon>Carpediemonas-like organisms</taxon>
        <taxon>Carpediemonas</taxon>
    </lineage>
</organism>
<feature type="transmembrane region" description="Helical" evidence="2">
    <location>
        <begin position="45"/>
        <end position="67"/>
    </location>
</feature>
<dbReference type="Proteomes" id="UP000717585">
    <property type="component" value="Unassembled WGS sequence"/>
</dbReference>
<keyword evidence="2" id="KW-0812">Transmembrane</keyword>
<feature type="compositionally biased region" description="Acidic residues" evidence="1">
    <location>
        <begin position="179"/>
        <end position="189"/>
    </location>
</feature>
<feature type="compositionally biased region" description="Basic and acidic residues" evidence="1">
    <location>
        <begin position="163"/>
        <end position="178"/>
    </location>
</feature>